<gene>
    <name evidence="2" type="ORF">C1H87_05970</name>
</gene>
<name>A0A2K9PMI6_9FLAO</name>
<keyword evidence="1" id="KW-0812">Transmembrane</keyword>
<evidence type="ECO:0000313" key="2">
    <source>
        <dbReference type="EMBL" id="AUP78284.1"/>
    </source>
</evidence>
<organism evidence="2 3">
    <name type="scientific">Flavivirga eckloniae</name>
    <dbReference type="NCBI Taxonomy" id="1803846"/>
    <lineage>
        <taxon>Bacteria</taxon>
        <taxon>Pseudomonadati</taxon>
        <taxon>Bacteroidota</taxon>
        <taxon>Flavobacteriia</taxon>
        <taxon>Flavobacteriales</taxon>
        <taxon>Flavobacteriaceae</taxon>
        <taxon>Flavivirga</taxon>
    </lineage>
</organism>
<dbReference type="Proteomes" id="UP000235826">
    <property type="component" value="Chromosome"/>
</dbReference>
<feature type="transmembrane region" description="Helical" evidence="1">
    <location>
        <begin position="226"/>
        <end position="251"/>
    </location>
</feature>
<reference evidence="2 3" key="1">
    <citation type="submission" date="2018-01" db="EMBL/GenBank/DDBJ databases">
        <title>Complete genome sequence of Flavivirga eckloniae ECD14 isolated from seaweed Ecklonia cava.</title>
        <authorList>
            <person name="Lee J.H."/>
            <person name="Baik K.S."/>
            <person name="Seong C.N."/>
        </authorList>
    </citation>
    <scope>NUCLEOTIDE SEQUENCE [LARGE SCALE GENOMIC DNA]</scope>
    <source>
        <strain evidence="2 3">ECD14</strain>
    </source>
</reference>
<protein>
    <submittedName>
        <fullName evidence="2">Uncharacterized protein</fullName>
    </submittedName>
</protein>
<dbReference type="KEGG" id="fek:C1H87_05970"/>
<sequence length="381" mass="43634">MRCIYSFLFIAFIYNLGYSQSYVQLNLIVKEKMYVDINVTIVDSVVNKSPLMLLPLPFKLTDMYSFESANDVKVSILSKGQNYTILSVISPNNHPAKFSIINGYELGVTQEGKSEFEFNTSFPFITNPERELFERPITIDTINIAITFPQEFDDKEIGMSDFLFEKVSKQTYQTKHLKLHDKESNEEWIVFPNPFKSKIDIYKLIFALIAGFITLIIHLKAIRKKNIIWALSIFILSSILVGLFIYFIITIPKPLEIMIWTATAIPHAIFGLLASIYIFTASKLQCTLTGQVTIDARPAQIANIMLYKIESSGTRKMVAKKHQLDDSGRYTFSKWLKRGTHKFIVQANMDISDEVESSLMEISRGKRKEITPINLTSLEVK</sequence>
<accession>A0A2K9PMI6</accession>
<keyword evidence="3" id="KW-1185">Reference proteome</keyword>
<dbReference type="AlphaFoldDB" id="A0A2K9PMI6"/>
<dbReference type="EMBL" id="CP025791">
    <property type="protein sequence ID" value="AUP78284.1"/>
    <property type="molecule type" value="Genomic_DNA"/>
</dbReference>
<feature type="transmembrane region" description="Helical" evidence="1">
    <location>
        <begin position="201"/>
        <end position="219"/>
    </location>
</feature>
<evidence type="ECO:0000256" key="1">
    <source>
        <dbReference type="SAM" id="Phobius"/>
    </source>
</evidence>
<keyword evidence="1" id="KW-1133">Transmembrane helix</keyword>
<keyword evidence="1" id="KW-0472">Membrane</keyword>
<proteinExistence type="predicted"/>
<evidence type="ECO:0000313" key="3">
    <source>
        <dbReference type="Proteomes" id="UP000235826"/>
    </source>
</evidence>
<feature type="transmembrane region" description="Helical" evidence="1">
    <location>
        <begin position="257"/>
        <end position="279"/>
    </location>
</feature>